<dbReference type="PROSITE" id="PS00398">
    <property type="entry name" value="RECOMBINASES_2"/>
    <property type="match status" value="1"/>
</dbReference>
<evidence type="ECO:0000256" key="1">
    <source>
        <dbReference type="ARBA" id="ARBA00009913"/>
    </source>
</evidence>
<accession>A0ABU6CVZ3</accession>
<evidence type="ECO:0000313" key="8">
    <source>
        <dbReference type="Proteomes" id="UP001308005"/>
    </source>
</evidence>
<keyword evidence="2" id="KW-0229">DNA integration</keyword>
<dbReference type="Gene3D" id="3.40.50.1390">
    <property type="entry name" value="Resolvase, N-terminal catalytic domain"/>
    <property type="match status" value="1"/>
</dbReference>
<dbReference type="CDD" id="cd03768">
    <property type="entry name" value="SR_ResInv"/>
    <property type="match status" value="1"/>
</dbReference>
<evidence type="ECO:0000259" key="6">
    <source>
        <dbReference type="PROSITE" id="PS51736"/>
    </source>
</evidence>
<dbReference type="Proteomes" id="UP001308005">
    <property type="component" value="Unassembled WGS sequence"/>
</dbReference>
<keyword evidence="3" id="KW-0238">DNA-binding</keyword>
<reference evidence="8" key="1">
    <citation type="submission" date="2023-07" db="EMBL/GenBank/DDBJ databases">
        <title>The carbon used by Thiothrix.</title>
        <authorList>
            <person name="Chen L."/>
        </authorList>
    </citation>
    <scope>NUCLEOTIDE SEQUENCE [LARGE SCALE GENOMIC DNA]</scope>
</reference>
<evidence type="ECO:0000256" key="3">
    <source>
        <dbReference type="ARBA" id="ARBA00023125"/>
    </source>
</evidence>
<evidence type="ECO:0000256" key="5">
    <source>
        <dbReference type="PROSITE-ProRule" id="PRU10137"/>
    </source>
</evidence>
<dbReference type="PROSITE" id="PS00397">
    <property type="entry name" value="RECOMBINASES_1"/>
    <property type="match status" value="1"/>
</dbReference>
<sequence length="188" mass="20349">MKIGYARVSTTGQDYETQLAKLKAEGCKEIFSEKQSGKSTDDREQLQAALKFARKGDVLIVTKLDRLARSMGDLWQIARELDNKGAAFKVLDQEGMDTSNATGKLLFTILGGIAEFERDLINARTAEGRAAAKAKGVKFGRPGKLEADQVEAVKADVKAGELSMQAIADKHGISRKTVYRLAGAKDAA</sequence>
<dbReference type="Gene3D" id="1.10.10.60">
    <property type="entry name" value="Homeodomain-like"/>
    <property type="match status" value="1"/>
</dbReference>
<dbReference type="SUPFAM" id="SSF53041">
    <property type="entry name" value="Resolvase-like"/>
    <property type="match status" value="1"/>
</dbReference>
<gene>
    <name evidence="7" type="ORF">VSS37_04550</name>
</gene>
<dbReference type="RefSeq" id="WP_324693509.1">
    <property type="nucleotide sequence ID" value="NZ_JAYMYJ010000040.1"/>
</dbReference>
<dbReference type="InterPro" id="IPR006119">
    <property type="entry name" value="Resolv_N"/>
</dbReference>
<protein>
    <submittedName>
        <fullName evidence="7">Recombinase family protein</fullName>
    </submittedName>
</protein>
<dbReference type="InterPro" id="IPR006118">
    <property type="entry name" value="Recombinase_CS"/>
</dbReference>
<dbReference type="Pfam" id="PF00239">
    <property type="entry name" value="Resolvase"/>
    <property type="match status" value="1"/>
</dbReference>
<dbReference type="InterPro" id="IPR009057">
    <property type="entry name" value="Homeodomain-like_sf"/>
</dbReference>
<dbReference type="InterPro" id="IPR050639">
    <property type="entry name" value="SSR_resolvase"/>
</dbReference>
<evidence type="ECO:0000256" key="4">
    <source>
        <dbReference type="ARBA" id="ARBA00023172"/>
    </source>
</evidence>
<dbReference type="SMART" id="SM00857">
    <property type="entry name" value="Resolvase"/>
    <property type="match status" value="1"/>
</dbReference>
<evidence type="ECO:0000313" key="7">
    <source>
        <dbReference type="EMBL" id="MEB4590238.1"/>
    </source>
</evidence>
<keyword evidence="4" id="KW-0233">DNA recombination</keyword>
<dbReference type="EMBL" id="JAYMYJ010000040">
    <property type="protein sequence ID" value="MEB4590238.1"/>
    <property type="molecule type" value="Genomic_DNA"/>
</dbReference>
<dbReference type="PROSITE" id="PS51736">
    <property type="entry name" value="RECOMBINASES_3"/>
    <property type="match status" value="1"/>
</dbReference>
<proteinExistence type="inferred from homology"/>
<feature type="active site" description="O-(5'-phospho-DNA)-serine intermediate" evidence="5">
    <location>
        <position position="9"/>
    </location>
</feature>
<comment type="similarity">
    <text evidence="1">Belongs to the site-specific recombinase resolvase family.</text>
</comment>
<dbReference type="PANTHER" id="PTHR30461">
    <property type="entry name" value="DNA-INVERTASE FROM LAMBDOID PROPHAGE"/>
    <property type="match status" value="1"/>
</dbReference>
<organism evidence="7 8">
    <name type="scientific">Candidatus Thiothrix phosphatis</name>
    <dbReference type="NCBI Taxonomy" id="3112415"/>
    <lineage>
        <taxon>Bacteria</taxon>
        <taxon>Pseudomonadati</taxon>
        <taxon>Pseudomonadota</taxon>
        <taxon>Gammaproteobacteria</taxon>
        <taxon>Thiotrichales</taxon>
        <taxon>Thiotrichaceae</taxon>
        <taxon>Thiothrix</taxon>
    </lineage>
</organism>
<keyword evidence="8" id="KW-1185">Reference proteome</keyword>
<evidence type="ECO:0000256" key="2">
    <source>
        <dbReference type="ARBA" id="ARBA00022908"/>
    </source>
</evidence>
<feature type="domain" description="Resolvase/invertase-type recombinase catalytic" evidence="6">
    <location>
        <begin position="1"/>
        <end position="136"/>
    </location>
</feature>
<comment type="caution">
    <text evidence="7">The sequence shown here is derived from an EMBL/GenBank/DDBJ whole genome shotgun (WGS) entry which is preliminary data.</text>
</comment>
<dbReference type="SUPFAM" id="SSF46689">
    <property type="entry name" value="Homeodomain-like"/>
    <property type="match status" value="1"/>
</dbReference>
<name>A0ABU6CVZ3_9GAMM</name>
<dbReference type="PANTHER" id="PTHR30461:SF26">
    <property type="entry name" value="RESOLVASE HOMOLOG YNEB"/>
    <property type="match status" value="1"/>
</dbReference>
<dbReference type="InterPro" id="IPR036162">
    <property type="entry name" value="Resolvase-like_N_sf"/>
</dbReference>